<keyword evidence="4" id="KW-0067">ATP-binding</keyword>
<dbReference type="InterPro" id="IPR050319">
    <property type="entry name" value="ABC_transp_ATP-bind"/>
</dbReference>
<dbReference type="Pfam" id="PF08352">
    <property type="entry name" value="oligo_HPY"/>
    <property type="match status" value="1"/>
</dbReference>
<comment type="similarity">
    <text evidence="1">Belongs to the ABC transporter superfamily.</text>
</comment>
<dbReference type="Gene3D" id="3.40.50.300">
    <property type="entry name" value="P-loop containing nucleotide triphosphate hydrolases"/>
    <property type="match status" value="1"/>
</dbReference>
<keyword evidence="7" id="KW-1185">Reference proteome</keyword>
<dbReference type="RefSeq" id="WP_204030252.1">
    <property type="nucleotide sequence ID" value="NZ_BOOW01000034.1"/>
</dbReference>
<dbReference type="GO" id="GO:0005524">
    <property type="term" value="F:ATP binding"/>
    <property type="evidence" value="ECO:0007669"/>
    <property type="project" value="UniProtKB-KW"/>
</dbReference>
<dbReference type="InterPro" id="IPR013563">
    <property type="entry name" value="Oligopep_ABC_C"/>
</dbReference>
<dbReference type="AlphaFoldDB" id="A0A919RND3"/>
<proteinExistence type="inferred from homology"/>
<evidence type="ECO:0000313" key="6">
    <source>
        <dbReference type="EMBL" id="GII95169.1"/>
    </source>
</evidence>
<name>A0A919RND3_9ACTN</name>
<feature type="domain" description="Oligopeptide/dipeptide ABC transporter C-terminal" evidence="5">
    <location>
        <begin position="59"/>
        <end position="83"/>
    </location>
</feature>
<evidence type="ECO:0000256" key="2">
    <source>
        <dbReference type="ARBA" id="ARBA00022448"/>
    </source>
</evidence>
<evidence type="ECO:0000256" key="3">
    <source>
        <dbReference type="ARBA" id="ARBA00022741"/>
    </source>
</evidence>
<sequence>MIADEPTSALDVSVQAQILNLLLDLREQRGLAWVLVSHDLAVLNHMTGTCLVLYRGDIVEAGPTAQMLSEPRHPYTRSLVNARSAVRHGPESPAPGDH</sequence>
<evidence type="ECO:0000256" key="4">
    <source>
        <dbReference type="ARBA" id="ARBA00022840"/>
    </source>
</evidence>
<dbReference type="Proteomes" id="UP000606172">
    <property type="component" value="Unassembled WGS sequence"/>
</dbReference>
<accession>A0A919RND3</accession>
<dbReference type="SUPFAM" id="SSF52540">
    <property type="entry name" value="P-loop containing nucleoside triphosphate hydrolases"/>
    <property type="match status" value="1"/>
</dbReference>
<dbReference type="PANTHER" id="PTHR43776:SF7">
    <property type="entry name" value="D,D-DIPEPTIDE TRANSPORT ATP-BINDING PROTEIN DDPF-RELATED"/>
    <property type="match status" value="1"/>
</dbReference>
<dbReference type="InterPro" id="IPR027417">
    <property type="entry name" value="P-loop_NTPase"/>
</dbReference>
<dbReference type="GO" id="GO:0015833">
    <property type="term" value="P:peptide transport"/>
    <property type="evidence" value="ECO:0007669"/>
    <property type="project" value="InterPro"/>
</dbReference>
<comment type="caution">
    <text evidence="6">The sequence shown here is derived from an EMBL/GenBank/DDBJ whole genome shotgun (WGS) entry which is preliminary data.</text>
</comment>
<reference evidence="6" key="1">
    <citation type="submission" date="2021-01" db="EMBL/GenBank/DDBJ databases">
        <title>Whole genome shotgun sequence of Sinosporangium siamense NBRC 109515.</title>
        <authorList>
            <person name="Komaki H."/>
            <person name="Tamura T."/>
        </authorList>
    </citation>
    <scope>NUCLEOTIDE SEQUENCE</scope>
    <source>
        <strain evidence="6">NBRC 109515</strain>
    </source>
</reference>
<evidence type="ECO:0000256" key="1">
    <source>
        <dbReference type="ARBA" id="ARBA00005417"/>
    </source>
</evidence>
<protein>
    <recommendedName>
        <fullName evidence="5">Oligopeptide/dipeptide ABC transporter C-terminal domain-containing protein</fullName>
    </recommendedName>
</protein>
<organism evidence="6 7">
    <name type="scientific">Sinosporangium siamense</name>
    <dbReference type="NCBI Taxonomy" id="1367973"/>
    <lineage>
        <taxon>Bacteria</taxon>
        <taxon>Bacillati</taxon>
        <taxon>Actinomycetota</taxon>
        <taxon>Actinomycetes</taxon>
        <taxon>Streptosporangiales</taxon>
        <taxon>Streptosporangiaceae</taxon>
        <taxon>Sinosporangium</taxon>
    </lineage>
</organism>
<dbReference type="EMBL" id="BOOW01000034">
    <property type="protein sequence ID" value="GII95169.1"/>
    <property type="molecule type" value="Genomic_DNA"/>
</dbReference>
<evidence type="ECO:0000259" key="5">
    <source>
        <dbReference type="Pfam" id="PF08352"/>
    </source>
</evidence>
<keyword evidence="3" id="KW-0547">Nucleotide-binding</keyword>
<evidence type="ECO:0000313" key="7">
    <source>
        <dbReference type="Proteomes" id="UP000606172"/>
    </source>
</evidence>
<gene>
    <name evidence="6" type="ORF">Ssi02_54000</name>
</gene>
<dbReference type="PANTHER" id="PTHR43776">
    <property type="entry name" value="TRANSPORT ATP-BINDING PROTEIN"/>
    <property type="match status" value="1"/>
</dbReference>
<keyword evidence="2" id="KW-0813">Transport</keyword>